<dbReference type="InterPro" id="IPR011545">
    <property type="entry name" value="DEAD/DEAH_box_helicase_dom"/>
</dbReference>
<keyword evidence="2" id="KW-0067">ATP-binding</keyword>
<dbReference type="Pfam" id="PF00270">
    <property type="entry name" value="DEAD"/>
    <property type="match status" value="1"/>
</dbReference>
<keyword evidence="7" id="KW-1185">Reference proteome</keyword>
<feature type="domain" description="Helicase ATP-binding" evidence="3">
    <location>
        <begin position="163"/>
        <end position="348"/>
    </location>
</feature>
<evidence type="ECO:0000313" key="8">
    <source>
        <dbReference type="Proteomes" id="UP000390336"/>
    </source>
</evidence>
<dbReference type="GO" id="GO:0003676">
    <property type="term" value="F:nucleic acid binding"/>
    <property type="evidence" value="ECO:0007669"/>
    <property type="project" value="InterPro"/>
</dbReference>
<keyword evidence="6" id="KW-0347">Helicase</keyword>
<dbReference type="GO" id="GO:0000724">
    <property type="term" value="P:double-strand break repair via homologous recombination"/>
    <property type="evidence" value="ECO:0007669"/>
    <property type="project" value="TreeGrafter"/>
</dbReference>
<dbReference type="GO" id="GO:0005737">
    <property type="term" value="C:cytoplasm"/>
    <property type="evidence" value="ECO:0007669"/>
    <property type="project" value="TreeGrafter"/>
</dbReference>
<dbReference type="InterPro" id="IPR027417">
    <property type="entry name" value="P-loop_NTPase"/>
</dbReference>
<dbReference type="SUPFAM" id="SSF52540">
    <property type="entry name" value="P-loop containing nucleoside triphosphate hydrolases"/>
    <property type="match status" value="1"/>
</dbReference>
<keyword evidence="1" id="KW-0547">Nucleotide-binding</keyword>
<dbReference type="NCBIfam" id="NF041063">
    <property type="entry name" value="DpdF"/>
    <property type="match status" value="1"/>
</dbReference>
<dbReference type="PANTHER" id="PTHR13710:SF108">
    <property type="entry name" value="ATP-DEPENDENT DNA HELICASE Q4"/>
    <property type="match status" value="1"/>
</dbReference>
<dbReference type="PROSITE" id="PS51192">
    <property type="entry name" value="HELICASE_ATP_BIND_1"/>
    <property type="match status" value="1"/>
</dbReference>
<sequence length="855" mass="96309">MSRYMPLPWLDPKVVTLSAGDLLQEQLNHVHAELSEFPNNQFTQRLAQALGDPKLSLSSFWLLARDCLWAAKMDKFPAALDLRVRPTPEQFELAKACGLSMASGTTTLTLADDELSAELAPVYSLQQKKRMRVVPMDPALKMKFAERYSTYTCAAQRTAVRTTLLAKENSTVIVNLPTGCGKTLVGHAVALFTKPQALTLMVVPTIALAIEQGQRVKEMLAEAGEKVVGNYAWHSGLAVEEKQRIRAQIQSGQQKVLLVSPESMLSSLLPELFRLAERGKLGALIVDEAHLIDSWGAGFRPDFQRIGLLVASLRQLSPNGLKTVLMSATFTEQNLHTIERLFCDVGQQAVVMNGGFLRQEFSTNKHWVSKDQHFNVVFGKVLSMPKPLIIYTTEVKECVALAESLRAQGVSRLATFHGDTSSQEREVLLKQWQENQLDIMVATSAFGVGMDKGDVRSVLHACLPENIDRYYQEVGRAGRDGRAAHCELVIHGEHINVAQTLNKDTIISQKKGLARWKGLWQRGSVVTSDSHMPQKLIDLRNQPEHVDQRTKSNTYWNWMTVLLLQRTGLIKLAYPQPGDWSENEDGDQDTPKAWEEYIAKVLVTVVDPNHLDEKTWQKKVEEQRSAESAARRLGFKVLHEWLTESDSHLCHRLREFYRLKGERPTLACGGCPACRAKKQQEKAAYEEAQQGPVSARLFELPRVEVGYRVAVYGMQEDSPMVDIPVYFSPLQTDLTDELLQTFIQLLRQQKVVALAASESLLARMKTQYAAGLGQFWILLEREEWLSDCPIVSQYSKMIIDDRQIGQASAPEFSEVRTIYCACEDLRDPELTHRKWWEGQDNAISLTNFKNNIEAI</sequence>
<organism evidence="6 8">
    <name type="scientific">Vibrio owensii</name>
    <dbReference type="NCBI Taxonomy" id="696485"/>
    <lineage>
        <taxon>Bacteria</taxon>
        <taxon>Pseudomonadati</taxon>
        <taxon>Pseudomonadota</taxon>
        <taxon>Gammaproteobacteria</taxon>
        <taxon>Vibrionales</taxon>
        <taxon>Vibrionaceae</taxon>
        <taxon>Vibrio</taxon>
    </lineage>
</organism>
<evidence type="ECO:0000313" key="7">
    <source>
        <dbReference type="Proteomes" id="UP000272136"/>
    </source>
</evidence>
<accession>A0AAP9GCV4</accession>
<dbReference type="EMBL" id="CP033137">
    <property type="protein sequence ID" value="AYO14654.1"/>
    <property type="molecule type" value="Genomic_DNA"/>
</dbReference>
<dbReference type="SMART" id="SM00487">
    <property type="entry name" value="DEXDc"/>
    <property type="match status" value="1"/>
</dbReference>
<dbReference type="AlphaFoldDB" id="A0AAP9GCV4"/>
<dbReference type="RefSeq" id="WP_054822811.1">
    <property type="nucleotide sequence ID" value="NZ_CP033137.1"/>
</dbReference>
<dbReference type="Proteomes" id="UP000272136">
    <property type="component" value="Chromosome 1"/>
</dbReference>
<dbReference type="Gene3D" id="3.40.50.300">
    <property type="entry name" value="P-loop containing nucleotide triphosphate hydrolases"/>
    <property type="match status" value="2"/>
</dbReference>
<protein>
    <submittedName>
        <fullName evidence="5">ATP-dependent DNA helicase RecQ</fullName>
    </submittedName>
    <submittedName>
        <fullName evidence="6">DEAD/DEAH box helicase</fullName>
    </submittedName>
</protein>
<dbReference type="PROSITE" id="PS51194">
    <property type="entry name" value="HELICASE_CTER"/>
    <property type="match status" value="1"/>
</dbReference>
<dbReference type="GO" id="GO:0005694">
    <property type="term" value="C:chromosome"/>
    <property type="evidence" value="ECO:0007669"/>
    <property type="project" value="TreeGrafter"/>
</dbReference>
<dbReference type="PANTHER" id="PTHR13710">
    <property type="entry name" value="DNA HELICASE RECQ FAMILY MEMBER"/>
    <property type="match status" value="1"/>
</dbReference>
<reference evidence="6 8" key="1">
    <citation type="journal article" date="2015" name="Genome Announc.">
        <title>Draft Genome Sequence of Vibrio owensii Strain SH-14, Which Causes Shrimp Acute Hepatopancreatic Necrosis Disease.</title>
        <authorList>
            <person name="Liu L."/>
            <person name="Xiao J."/>
            <person name="Xia X."/>
            <person name="Pan Y."/>
            <person name="Yan S."/>
            <person name="Wang Y."/>
        </authorList>
    </citation>
    <scope>NUCLEOTIDE SEQUENCE [LARGE SCALE GENOMIC DNA]</scope>
    <source>
        <strain evidence="6 8">SH14</strain>
    </source>
</reference>
<evidence type="ECO:0000259" key="3">
    <source>
        <dbReference type="PROSITE" id="PS51192"/>
    </source>
</evidence>
<evidence type="ECO:0000313" key="6">
    <source>
        <dbReference type="EMBL" id="QGH47669.1"/>
    </source>
</evidence>
<proteinExistence type="predicted"/>
<dbReference type="SMART" id="SM00490">
    <property type="entry name" value="HELICc"/>
    <property type="match status" value="1"/>
</dbReference>
<evidence type="ECO:0000256" key="2">
    <source>
        <dbReference type="ARBA" id="ARBA00022840"/>
    </source>
</evidence>
<reference evidence="6" key="3">
    <citation type="submission" date="2019-11" db="EMBL/GenBank/DDBJ databases">
        <title>Complete genome sequence of Vibrio owensii SH-14 isolated from shrimp with acute hepatopancreatic necrosis diease.</title>
        <authorList>
            <person name="Liang X."/>
            <person name="Wang Y."/>
        </authorList>
    </citation>
    <scope>NUCLEOTIDE SEQUENCE</scope>
    <source>
        <strain evidence="6">SH14</strain>
    </source>
</reference>
<evidence type="ECO:0000259" key="4">
    <source>
        <dbReference type="PROSITE" id="PS51194"/>
    </source>
</evidence>
<reference evidence="5 7" key="2">
    <citation type="submission" date="2018-10" db="EMBL/GenBank/DDBJ databases">
        <title>Whole Genome of Vibrio owensii strain 170502, isolated from Acute Hepatopancreatic Necrosis Disease (AHPND) shrimp.</title>
        <authorList>
            <person name="Yan M."/>
            <person name="Wang X."/>
            <person name="Wang Y."/>
        </authorList>
    </citation>
    <scope>NUCLEOTIDE SEQUENCE [LARGE SCALE GENOMIC DNA]</scope>
    <source>
        <strain evidence="5 7">1700302</strain>
    </source>
</reference>
<dbReference type="Proteomes" id="UP000390336">
    <property type="component" value="Chromosome 1"/>
</dbReference>
<dbReference type="InterPro" id="IPR001650">
    <property type="entry name" value="Helicase_C-like"/>
</dbReference>
<name>A0AAP9GCV4_9VIBR</name>
<dbReference type="EMBL" id="CP045859">
    <property type="protein sequence ID" value="QGH47669.1"/>
    <property type="molecule type" value="Genomic_DNA"/>
</dbReference>
<dbReference type="InterPro" id="IPR014001">
    <property type="entry name" value="Helicase_ATP-bd"/>
</dbReference>
<dbReference type="GO" id="GO:0005524">
    <property type="term" value="F:ATP binding"/>
    <property type="evidence" value="ECO:0007669"/>
    <property type="project" value="UniProtKB-KW"/>
</dbReference>
<evidence type="ECO:0000256" key="1">
    <source>
        <dbReference type="ARBA" id="ARBA00022741"/>
    </source>
</evidence>
<dbReference type="GO" id="GO:0009378">
    <property type="term" value="F:four-way junction helicase activity"/>
    <property type="evidence" value="ECO:0007669"/>
    <property type="project" value="TreeGrafter"/>
</dbReference>
<gene>
    <name evidence="6" type="ORF">APZ19_11405</name>
    <name evidence="5" type="ORF">D0812_09640</name>
</gene>
<dbReference type="Pfam" id="PF00271">
    <property type="entry name" value="Helicase_C"/>
    <property type="match status" value="1"/>
</dbReference>
<evidence type="ECO:0000313" key="5">
    <source>
        <dbReference type="EMBL" id="AYO14654.1"/>
    </source>
</evidence>
<dbReference type="GO" id="GO:0043138">
    <property type="term" value="F:3'-5' DNA helicase activity"/>
    <property type="evidence" value="ECO:0007669"/>
    <property type="project" value="TreeGrafter"/>
</dbReference>
<feature type="domain" description="Helicase C-terminal" evidence="4">
    <location>
        <begin position="369"/>
        <end position="514"/>
    </location>
</feature>
<keyword evidence="6" id="KW-0378">Hydrolase</keyword>